<dbReference type="EMBL" id="JARK01001582">
    <property type="protein sequence ID" value="EYB88477.1"/>
    <property type="molecule type" value="Genomic_DNA"/>
</dbReference>
<proteinExistence type="predicted"/>
<keyword evidence="2" id="KW-1185">Reference proteome</keyword>
<sequence length="72" mass="8577">MNQNEPAIEEIWIVEMIRIRRESPHSLYPCGDRRRSWRSRRQPAIVTRLLAESEDTLTTTRFFSFGITFPPL</sequence>
<name>A0A016SDN4_9BILA</name>
<organism evidence="1 2">
    <name type="scientific">Ancylostoma ceylanicum</name>
    <dbReference type="NCBI Taxonomy" id="53326"/>
    <lineage>
        <taxon>Eukaryota</taxon>
        <taxon>Metazoa</taxon>
        <taxon>Ecdysozoa</taxon>
        <taxon>Nematoda</taxon>
        <taxon>Chromadorea</taxon>
        <taxon>Rhabditida</taxon>
        <taxon>Rhabditina</taxon>
        <taxon>Rhabditomorpha</taxon>
        <taxon>Strongyloidea</taxon>
        <taxon>Ancylostomatidae</taxon>
        <taxon>Ancylostomatinae</taxon>
        <taxon>Ancylostoma</taxon>
    </lineage>
</organism>
<evidence type="ECO:0000313" key="1">
    <source>
        <dbReference type="EMBL" id="EYB88477.1"/>
    </source>
</evidence>
<gene>
    <name evidence="1" type="primary">Acey_s0246.g31</name>
    <name evidence="1" type="ORF">Y032_0246g31</name>
</gene>
<reference evidence="2" key="1">
    <citation type="journal article" date="2015" name="Nat. Genet.">
        <title>The genome and transcriptome of the zoonotic hookworm Ancylostoma ceylanicum identify infection-specific gene families.</title>
        <authorList>
            <person name="Schwarz E.M."/>
            <person name="Hu Y."/>
            <person name="Antoshechkin I."/>
            <person name="Miller M.M."/>
            <person name="Sternberg P.W."/>
            <person name="Aroian R.V."/>
        </authorList>
    </citation>
    <scope>NUCLEOTIDE SEQUENCE</scope>
    <source>
        <strain evidence="2">HY135</strain>
    </source>
</reference>
<comment type="caution">
    <text evidence="1">The sequence shown here is derived from an EMBL/GenBank/DDBJ whole genome shotgun (WGS) entry which is preliminary data.</text>
</comment>
<evidence type="ECO:0000313" key="2">
    <source>
        <dbReference type="Proteomes" id="UP000024635"/>
    </source>
</evidence>
<dbReference type="AlphaFoldDB" id="A0A016SDN4"/>
<dbReference type="Proteomes" id="UP000024635">
    <property type="component" value="Unassembled WGS sequence"/>
</dbReference>
<protein>
    <submittedName>
        <fullName evidence="1">Uncharacterized protein</fullName>
    </submittedName>
</protein>
<accession>A0A016SDN4</accession>